<dbReference type="AlphaFoldDB" id="A0AAN5DD97"/>
<feature type="compositionally biased region" description="Polar residues" evidence="1">
    <location>
        <begin position="269"/>
        <end position="298"/>
    </location>
</feature>
<feature type="compositionally biased region" description="Low complexity" evidence="1">
    <location>
        <begin position="1"/>
        <end position="32"/>
    </location>
</feature>
<accession>A0AAN5DD97</accession>
<evidence type="ECO:0000256" key="1">
    <source>
        <dbReference type="SAM" id="MobiDB-lite"/>
    </source>
</evidence>
<organism evidence="2 3">
    <name type="scientific">Pristionchus mayeri</name>
    <dbReference type="NCBI Taxonomy" id="1317129"/>
    <lineage>
        <taxon>Eukaryota</taxon>
        <taxon>Metazoa</taxon>
        <taxon>Ecdysozoa</taxon>
        <taxon>Nematoda</taxon>
        <taxon>Chromadorea</taxon>
        <taxon>Rhabditida</taxon>
        <taxon>Rhabditina</taxon>
        <taxon>Diplogasteromorpha</taxon>
        <taxon>Diplogasteroidea</taxon>
        <taxon>Neodiplogasteridae</taxon>
        <taxon>Pristionchus</taxon>
    </lineage>
</organism>
<name>A0AAN5DD97_9BILA</name>
<keyword evidence="3" id="KW-1185">Reference proteome</keyword>
<dbReference type="Proteomes" id="UP001328107">
    <property type="component" value="Unassembled WGS sequence"/>
</dbReference>
<protein>
    <submittedName>
        <fullName evidence="2">Uncharacterized protein</fullName>
    </submittedName>
</protein>
<evidence type="ECO:0000313" key="2">
    <source>
        <dbReference type="EMBL" id="GMR60896.1"/>
    </source>
</evidence>
<feature type="region of interest" description="Disordered" evidence="1">
    <location>
        <begin position="249"/>
        <end position="298"/>
    </location>
</feature>
<feature type="compositionally biased region" description="Low complexity" evidence="1">
    <location>
        <begin position="39"/>
        <end position="62"/>
    </location>
</feature>
<proteinExistence type="predicted"/>
<feature type="region of interest" description="Disordered" evidence="1">
    <location>
        <begin position="1"/>
        <end position="70"/>
    </location>
</feature>
<gene>
    <name evidence="2" type="ORF">PMAYCL1PPCAC_31091</name>
</gene>
<evidence type="ECO:0000313" key="3">
    <source>
        <dbReference type="Proteomes" id="UP001328107"/>
    </source>
</evidence>
<reference evidence="3" key="1">
    <citation type="submission" date="2022-10" db="EMBL/GenBank/DDBJ databases">
        <title>Genome assembly of Pristionchus species.</title>
        <authorList>
            <person name="Yoshida K."/>
            <person name="Sommer R.J."/>
        </authorList>
    </citation>
    <scope>NUCLEOTIDE SEQUENCE [LARGE SCALE GENOMIC DNA]</scope>
    <source>
        <strain evidence="3">RS5460</strain>
    </source>
</reference>
<dbReference type="EMBL" id="BTRK01000006">
    <property type="protein sequence ID" value="GMR60896.1"/>
    <property type="molecule type" value="Genomic_DNA"/>
</dbReference>
<feature type="region of interest" description="Disordered" evidence="1">
    <location>
        <begin position="145"/>
        <end position="204"/>
    </location>
</feature>
<comment type="caution">
    <text evidence="2">The sequence shown here is derived from an EMBL/GenBank/DDBJ whole genome shotgun (WGS) entry which is preliminary data.</text>
</comment>
<sequence>MQQQNQQLQHQQYTQQQLQHMQQQQQPQLSTQPRSASMGSLPLGQQPPQYSYPYGQHPGQGQRPNGLNAYTANGTPVPSNWQMAYQTEMPPAFLNYYHPGKAHPYFDHARRNLHYPYPLGIKEIGDRPGEPGTFGFLPDSIYYDPANDRRNAKDGNLQMPGPSTSKASPKKRGAGAAGGAAGGAKKRRTNSVDQADDARFVQPYPPNMTAAQQQRMASTSSTMFPAASGASYDGFSQPGMSIQQQQAMMQQSQPHIQLQRQMSAPAYSGLSQSHAEAMQSARQQQAIANGETQTKLKK</sequence>